<keyword evidence="2" id="KW-1185">Reference proteome</keyword>
<reference evidence="1" key="1">
    <citation type="submission" date="2021-01" db="EMBL/GenBank/DDBJ databases">
        <title>Whole genome shotgun sequence of Actinoplanes tereljensis NBRC 105297.</title>
        <authorList>
            <person name="Komaki H."/>
            <person name="Tamura T."/>
        </authorList>
    </citation>
    <scope>NUCLEOTIDE SEQUENCE</scope>
    <source>
        <strain evidence="1">NBRC 105297</strain>
    </source>
</reference>
<dbReference type="EMBL" id="BOMY01000031">
    <property type="protein sequence ID" value="GIF21755.1"/>
    <property type="molecule type" value="Genomic_DNA"/>
</dbReference>
<dbReference type="Proteomes" id="UP000623608">
    <property type="component" value="Unassembled WGS sequence"/>
</dbReference>
<evidence type="ECO:0000313" key="1">
    <source>
        <dbReference type="EMBL" id="GIF21755.1"/>
    </source>
</evidence>
<accession>A0A919TUV5</accession>
<gene>
    <name evidence="1" type="ORF">Ate02nite_44850</name>
</gene>
<name>A0A919TUV5_9ACTN</name>
<proteinExistence type="predicted"/>
<comment type="caution">
    <text evidence="1">The sequence shown here is derived from an EMBL/GenBank/DDBJ whole genome shotgun (WGS) entry which is preliminary data.</text>
</comment>
<evidence type="ECO:0000313" key="2">
    <source>
        <dbReference type="Proteomes" id="UP000623608"/>
    </source>
</evidence>
<sequence length="59" mass="6132">MVDAEFDGSLQDLDGVGGVAVFQLHGAEADPEDVVFAELPVRGHGVGPPDTIPLDFVRG</sequence>
<protein>
    <submittedName>
        <fullName evidence="1">Uncharacterized protein</fullName>
    </submittedName>
</protein>
<dbReference type="AlphaFoldDB" id="A0A919TUV5"/>
<organism evidence="1 2">
    <name type="scientific">Paractinoplanes tereljensis</name>
    <dbReference type="NCBI Taxonomy" id="571912"/>
    <lineage>
        <taxon>Bacteria</taxon>
        <taxon>Bacillati</taxon>
        <taxon>Actinomycetota</taxon>
        <taxon>Actinomycetes</taxon>
        <taxon>Micromonosporales</taxon>
        <taxon>Micromonosporaceae</taxon>
        <taxon>Paractinoplanes</taxon>
    </lineage>
</organism>